<dbReference type="AlphaFoldDB" id="A0AAN6W571"/>
<dbReference type="PANTHER" id="PTHR43040:SF1">
    <property type="entry name" value="RIBONUCLEASE D"/>
    <property type="match status" value="1"/>
</dbReference>
<dbReference type="GO" id="GO:0006139">
    <property type="term" value="P:nucleobase-containing compound metabolic process"/>
    <property type="evidence" value="ECO:0007669"/>
    <property type="project" value="InterPro"/>
</dbReference>
<name>A0AAN6W571_9PEZI</name>
<evidence type="ECO:0000313" key="3">
    <source>
        <dbReference type="Proteomes" id="UP001302321"/>
    </source>
</evidence>
<comment type="caution">
    <text evidence="2">The sequence shown here is derived from an EMBL/GenBank/DDBJ whole genome shotgun (WGS) entry which is preliminary data.</text>
</comment>
<reference evidence="2" key="2">
    <citation type="submission" date="2023-05" db="EMBL/GenBank/DDBJ databases">
        <authorList>
            <consortium name="Lawrence Berkeley National Laboratory"/>
            <person name="Steindorff A."/>
            <person name="Hensen N."/>
            <person name="Bonometti L."/>
            <person name="Westerberg I."/>
            <person name="Brannstrom I.O."/>
            <person name="Guillou S."/>
            <person name="Cros-Aarteil S."/>
            <person name="Calhoun S."/>
            <person name="Haridas S."/>
            <person name="Kuo A."/>
            <person name="Mondo S."/>
            <person name="Pangilinan J."/>
            <person name="Riley R."/>
            <person name="Labutti K."/>
            <person name="Andreopoulos B."/>
            <person name="Lipzen A."/>
            <person name="Chen C."/>
            <person name="Yanf M."/>
            <person name="Daum C."/>
            <person name="Ng V."/>
            <person name="Clum A."/>
            <person name="Ohm R."/>
            <person name="Martin F."/>
            <person name="Silar P."/>
            <person name="Natvig D."/>
            <person name="Lalanne C."/>
            <person name="Gautier V."/>
            <person name="Ament-Velasquez S.L."/>
            <person name="Kruys A."/>
            <person name="Hutchinson M.I."/>
            <person name="Powell A.J."/>
            <person name="Barry K."/>
            <person name="Miller A.N."/>
            <person name="Grigoriev I.V."/>
            <person name="Debuchy R."/>
            <person name="Gladieux P."/>
            <person name="Thoren M.H."/>
            <person name="Johannesson H."/>
        </authorList>
    </citation>
    <scope>NUCLEOTIDE SEQUENCE</scope>
    <source>
        <strain evidence="2">CBS 892.96</strain>
    </source>
</reference>
<feature type="domain" description="3'-5' exonuclease" evidence="1">
    <location>
        <begin position="16"/>
        <end position="202"/>
    </location>
</feature>
<sequence length="281" mass="31339">MASPPSSSRSTSNVTLISTVKALKDFLDTIGPSSSLYLDLEGTKLCREGTLDLITILVHPDQKASIIDVQTLSAKAFTTASANDDDKTMKSILEDPDIPKYIWDVRNDADALKSLYGVGMSGVIDIQLLENMTRSCSSCYLRGLDKAIRLDLRLNALEVARWTRVKGNVRDRMHKEFAIFSVRPMDQETLQYCVGDVQYLPLLKEVYMKRPVYRAQWLEKLKEESANRVQEAHSSGYEPNGEGKVLAPWGANPAQFFETGRQTGPYGLGGNWTLQMRAALP</sequence>
<dbReference type="EMBL" id="MU866235">
    <property type="protein sequence ID" value="KAK4175425.1"/>
    <property type="molecule type" value="Genomic_DNA"/>
</dbReference>
<dbReference type="GO" id="GO:0003676">
    <property type="term" value="F:nucleic acid binding"/>
    <property type="evidence" value="ECO:0007669"/>
    <property type="project" value="InterPro"/>
</dbReference>
<protein>
    <submittedName>
        <fullName evidence="2">Ribonuclease H-like domain-containing protein</fullName>
    </submittedName>
</protein>
<accession>A0AAN6W571</accession>
<dbReference type="InterPro" id="IPR012337">
    <property type="entry name" value="RNaseH-like_sf"/>
</dbReference>
<reference evidence="2" key="1">
    <citation type="journal article" date="2023" name="Mol. Phylogenet. Evol.">
        <title>Genome-scale phylogeny and comparative genomics of the fungal order Sordariales.</title>
        <authorList>
            <person name="Hensen N."/>
            <person name="Bonometti L."/>
            <person name="Westerberg I."/>
            <person name="Brannstrom I.O."/>
            <person name="Guillou S."/>
            <person name="Cros-Aarteil S."/>
            <person name="Calhoun S."/>
            <person name="Haridas S."/>
            <person name="Kuo A."/>
            <person name="Mondo S."/>
            <person name="Pangilinan J."/>
            <person name="Riley R."/>
            <person name="LaButti K."/>
            <person name="Andreopoulos B."/>
            <person name="Lipzen A."/>
            <person name="Chen C."/>
            <person name="Yan M."/>
            <person name="Daum C."/>
            <person name="Ng V."/>
            <person name="Clum A."/>
            <person name="Steindorff A."/>
            <person name="Ohm R.A."/>
            <person name="Martin F."/>
            <person name="Silar P."/>
            <person name="Natvig D.O."/>
            <person name="Lalanne C."/>
            <person name="Gautier V."/>
            <person name="Ament-Velasquez S.L."/>
            <person name="Kruys A."/>
            <person name="Hutchinson M.I."/>
            <person name="Powell A.J."/>
            <person name="Barry K."/>
            <person name="Miller A.N."/>
            <person name="Grigoriev I.V."/>
            <person name="Debuchy R."/>
            <person name="Gladieux P."/>
            <person name="Hiltunen Thoren M."/>
            <person name="Johannesson H."/>
        </authorList>
    </citation>
    <scope>NUCLEOTIDE SEQUENCE</scope>
    <source>
        <strain evidence="2">CBS 892.96</strain>
    </source>
</reference>
<keyword evidence="3" id="KW-1185">Reference proteome</keyword>
<dbReference type="GO" id="GO:0008408">
    <property type="term" value="F:3'-5' exonuclease activity"/>
    <property type="evidence" value="ECO:0007669"/>
    <property type="project" value="InterPro"/>
</dbReference>
<organism evidence="2 3">
    <name type="scientific">Triangularia setosa</name>
    <dbReference type="NCBI Taxonomy" id="2587417"/>
    <lineage>
        <taxon>Eukaryota</taxon>
        <taxon>Fungi</taxon>
        <taxon>Dikarya</taxon>
        <taxon>Ascomycota</taxon>
        <taxon>Pezizomycotina</taxon>
        <taxon>Sordariomycetes</taxon>
        <taxon>Sordariomycetidae</taxon>
        <taxon>Sordariales</taxon>
        <taxon>Podosporaceae</taxon>
        <taxon>Triangularia</taxon>
    </lineage>
</organism>
<dbReference type="PANTHER" id="PTHR43040">
    <property type="entry name" value="RIBONUCLEASE D"/>
    <property type="match status" value="1"/>
</dbReference>
<evidence type="ECO:0000259" key="1">
    <source>
        <dbReference type="Pfam" id="PF01612"/>
    </source>
</evidence>
<dbReference type="InterPro" id="IPR002562">
    <property type="entry name" value="3'-5'_exonuclease_dom"/>
</dbReference>
<dbReference type="SUPFAM" id="SSF53098">
    <property type="entry name" value="Ribonuclease H-like"/>
    <property type="match status" value="1"/>
</dbReference>
<dbReference type="Pfam" id="PF01612">
    <property type="entry name" value="DNA_pol_A_exo1"/>
    <property type="match status" value="1"/>
</dbReference>
<dbReference type="Gene3D" id="3.30.420.10">
    <property type="entry name" value="Ribonuclease H-like superfamily/Ribonuclease H"/>
    <property type="match status" value="1"/>
</dbReference>
<evidence type="ECO:0000313" key="2">
    <source>
        <dbReference type="EMBL" id="KAK4175425.1"/>
    </source>
</evidence>
<dbReference type="InterPro" id="IPR036397">
    <property type="entry name" value="RNaseH_sf"/>
</dbReference>
<dbReference type="Proteomes" id="UP001302321">
    <property type="component" value="Unassembled WGS sequence"/>
</dbReference>
<proteinExistence type="predicted"/>
<gene>
    <name evidence="2" type="ORF">QBC36DRAFT_331496</name>
</gene>